<sequence length="218" mass="24333">MSIRSIEHDDGPRAWSGKYPGSPSRFQLRHPSVPRDAIPVCDDDIDCIVGYQRVFGRVAYAFDLLGQTAKIWRLNDDEALFDSKESRLVMGELWQPGVRARTRAGQWGYGALLGKDARAALRRRFTELGSAPLLLAPRALDQMEQPESFVPLHILRLGMLIGRKKAGGSEFEFGAVMLVGDGQAGGQTFQMLTVWTNHAMSVIRDFETKPVPSWMVDD</sequence>
<dbReference type="RefSeq" id="WP_146208437.1">
    <property type="nucleotide sequence ID" value="NZ_JBEFLL010000014.1"/>
</dbReference>
<gene>
    <name evidence="2" type="ORF">C7419_102676</name>
</gene>
<proteinExistence type="predicted"/>
<evidence type="ECO:0000256" key="1">
    <source>
        <dbReference type="SAM" id="MobiDB-lite"/>
    </source>
</evidence>
<comment type="caution">
    <text evidence="2">The sequence shown here is derived from an EMBL/GenBank/DDBJ whole genome shotgun (WGS) entry which is preliminary data.</text>
</comment>
<protein>
    <submittedName>
        <fullName evidence="2">Uncharacterized protein</fullName>
    </submittedName>
</protein>
<dbReference type="Proteomes" id="UP000245754">
    <property type="component" value="Unassembled WGS sequence"/>
</dbReference>
<organism evidence="2 3">
    <name type="scientific">Cupriavidus plantarum</name>
    <dbReference type="NCBI Taxonomy" id="942865"/>
    <lineage>
        <taxon>Bacteria</taxon>
        <taxon>Pseudomonadati</taxon>
        <taxon>Pseudomonadota</taxon>
        <taxon>Betaproteobacteria</taxon>
        <taxon>Burkholderiales</taxon>
        <taxon>Burkholderiaceae</taxon>
        <taxon>Cupriavidus</taxon>
    </lineage>
</organism>
<feature type="compositionally biased region" description="Basic and acidic residues" evidence="1">
    <location>
        <begin position="1"/>
        <end position="12"/>
    </location>
</feature>
<dbReference type="AlphaFoldDB" id="A0A316EW49"/>
<dbReference type="EMBL" id="QGGT01000002">
    <property type="protein sequence ID" value="PWK35398.1"/>
    <property type="molecule type" value="Genomic_DNA"/>
</dbReference>
<feature type="region of interest" description="Disordered" evidence="1">
    <location>
        <begin position="1"/>
        <end position="22"/>
    </location>
</feature>
<reference evidence="2 3" key="1">
    <citation type="submission" date="2018-05" db="EMBL/GenBank/DDBJ databases">
        <title>Genomic Encyclopedia of Type Strains, Phase IV (KMG-V): Genome sequencing to study the core and pangenomes of soil and plant-associated prokaryotes.</title>
        <authorList>
            <person name="Whitman W."/>
        </authorList>
    </citation>
    <scope>NUCLEOTIDE SEQUENCE [LARGE SCALE GENOMIC DNA]</scope>
    <source>
        <strain evidence="2 3">SLV-132</strain>
    </source>
</reference>
<name>A0A316EW49_9BURK</name>
<accession>A0A316EW49</accession>
<evidence type="ECO:0000313" key="2">
    <source>
        <dbReference type="EMBL" id="PWK35398.1"/>
    </source>
</evidence>
<keyword evidence="3" id="KW-1185">Reference proteome</keyword>
<evidence type="ECO:0000313" key="3">
    <source>
        <dbReference type="Proteomes" id="UP000245754"/>
    </source>
</evidence>